<dbReference type="PANTHER" id="PTHR31673:SF26">
    <property type="entry name" value="COBRA-LIKE PROTEIN"/>
    <property type="match status" value="1"/>
</dbReference>
<dbReference type="GO" id="GO:0005886">
    <property type="term" value="C:plasma membrane"/>
    <property type="evidence" value="ECO:0007669"/>
    <property type="project" value="TreeGrafter"/>
</dbReference>
<organism evidence="4 5">
    <name type="scientific">Solanum verrucosum</name>
    <dbReference type="NCBI Taxonomy" id="315347"/>
    <lineage>
        <taxon>Eukaryota</taxon>
        <taxon>Viridiplantae</taxon>
        <taxon>Streptophyta</taxon>
        <taxon>Embryophyta</taxon>
        <taxon>Tracheophyta</taxon>
        <taxon>Spermatophyta</taxon>
        <taxon>Magnoliopsida</taxon>
        <taxon>eudicotyledons</taxon>
        <taxon>Gunneridae</taxon>
        <taxon>Pentapetalae</taxon>
        <taxon>asterids</taxon>
        <taxon>lamiids</taxon>
        <taxon>Solanales</taxon>
        <taxon>Solanaceae</taxon>
        <taxon>Solanoideae</taxon>
        <taxon>Solaneae</taxon>
        <taxon>Solanum</taxon>
    </lineage>
</organism>
<dbReference type="EMBL" id="CP133617">
    <property type="protein sequence ID" value="WMV33535.1"/>
    <property type="molecule type" value="Genomic_DNA"/>
</dbReference>
<evidence type="ECO:0000256" key="1">
    <source>
        <dbReference type="ARBA" id="ARBA00005507"/>
    </source>
</evidence>
<evidence type="ECO:0000256" key="2">
    <source>
        <dbReference type="ARBA" id="ARBA00022729"/>
    </source>
</evidence>
<comment type="similarity">
    <text evidence="1">Belongs to the COBRA family.</text>
</comment>
<dbReference type="InterPro" id="IPR006918">
    <property type="entry name" value="COBRA_pln"/>
</dbReference>
<dbReference type="GO" id="GO:0052324">
    <property type="term" value="P:plant-type cell wall cellulose biosynthetic process"/>
    <property type="evidence" value="ECO:0007669"/>
    <property type="project" value="TreeGrafter"/>
</dbReference>
<dbReference type="GO" id="GO:0010215">
    <property type="term" value="P:cellulose microfibril organization"/>
    <property type="evidence" value="ECO:0007669"/>
    <property type="project" value="InterPro"/>
</dbReference>
<dbReference type="AlphaFoldDB" id="A0AAF0TZD7"/>
<proteinExistence type="inferred from homology"/>
<accession>A0AAF0TZD7</accession>
<sequence>MNSYFSLRPDVGMAKIILKCIGTHYNGVYPNWSSIPLNNQGQMFNEFKEKELGRPVAVPEMFKVTHVKKSTNPTEEERWIEPRAQETYDRYMRISQEYRSTLPLESQDRPFTQEENENLWKQSAGEPIRGSIYGYPEKAYQKKKSWYCGSSSSSFDGGDRETISAMEINDKLDPKGKITIKWNLIFRTPDGYVAVVTMNNLQMYRPIMNPRWTWEKNEVIWAMMGAQTTDQWDSLKFRGNIPHNREKSLQLLICCQILLNNQQIANCCTGGVMTLMGKDTLLLLCISDKRRLCWKYKHNSETFQKFQLEDSVERNDSGFRDDPCVATYKSNVAIFEAYVATDDLCVTTYKSNVATFEANIATDDSFM</sequence>
<reference evidence="4" key="1">
    <citation type="submission" date="2023-08" db="EMBL/GenBank/DDBJ databases">
        <title>A de novo genome assembly of Solanum verrucosum Schlechtendal, a Mexican diploid species geographically isolated from the other diploid A-genome species in potato relatives.</title>
        <authorList>
            <person name="Hosaka K."/>
        </authorList>
    </citation>
    <scope>NUCLEOTIDE SEQUENCE</scope>
    <source>
        <tissue evidence="4">Young leaves</tissue>
    </source>
</reference>
<dbReference type="Pfam" id="PF04833">
    <property type="entry name" value="COBRA"/>
    <property type="match status" value="1"/>
</dbReference>
<dbReference type="PANTHER" id="PTHR31673">
    <property type="entry name" value="PROTEIN COBRA"/>
    <property type="match status" value="1"/>
</dbReference>
<evidence type="ECO:0000313" key="4">
    <source>
        <dbReference type="EMBL" id="WMV33535.1"/>
    </source>
</evidence>
<dbReference type="Proteomes" id="UP001234989">
    <property type="component" value="Chromosome 6"/>
</dbReference>
<protein>
    <submittedName>
        <fullName evidence="4">Uncharacterized protein</fullName>
    </submittedName>
</protein>
<evidence type="ECO:0000313" key="5">
    <source>
        <dbReference type="Proteomes" id="UP001234989"/>
    </source>
</evidence>
<name>A0AAF0TZD7_SOLVR</name>
<keyword evidence="5" id="KW-1185">Reference proteome</keyword>
<keyword evidence="2" id="KW-0732">Signal</keyword>
<keyword evidence="3" id="KW-0325">Glycoprotein</keyword>
<evidence type="ECO:0000256" key="3">
    <source>
        <dbReference type="ARBA" id="ARBA00023180"/>
    </source>
</evidence>
<gene>
    <name evidence="4" type="ORF">MTR67_026920</name>
</gene>